<reference evidence="1 2" key="1">
    <citation type="submission" date="2015-05" db="EMBL/GenBank/DDBJ databases">
        <title>Evolution of Trichinella species and genotypes.</title>
        <authorList>
            <person name="Korhonen P.K."/>
            <person name="Edoardo P."/>
            <person name="Giuseppe L.R."/>
            <person name="Gasser R.B."/>
        </authorList>
    </citation>
    <scope>NUCLEOTIDE SEQUENCE [LARGE SCALE GENOMIC DNA]</scope>
    <source>
        <strain evidence="1">ISS10</strain>
    </source>
</reference>
<proteinExistence type="predicted"/>
<comment type="caution">
    <text evidence="1">The sequence shown here is derived from an EMBL/GenBank/DDBJ whole genome shotgun (WGS) entry which is preliminary data.</text>
</comment>
<gene>
    <name evidence="1" type="ORF">T02_4652</name>
</gene>
<evidence type="ECO:0000313" key="2">
    <source>
        <dbReference type="Proteomes" id="UP000054721"/>
    </source>
</evidence>
<name>A0A0V1KMI5_9BILA</name>
<feature type="non-terminal residue" evidence="1">
    <location>
        <position position="1"/>
    </location>
</feature>
<accession>A0A0V1KMI5</accession>
<dbReference type="AlphaFoldDB" id="A0A0V1KMI5"/>
<evidence type="ECO:0000313" key="1">
    <source>
        <dbReference type="EMBL" id="KRZ48311.1"/>
    </source>
</evidence>
<keyword evidence="2" id="KW-1185">Reference proteome</keyword>
<sequence length="57" mass="6858">LQTHKYQTNITITGTYIRQSFTISYMLKFICIVESVGKEIYISLTEEERQYKIYTNR</sequence>
<dbReference type="EMBL" id="JYDW01000428">
    <property type="protein sequence ID" value="KRZ48311.1"/>
    <property type="molecule type" value="Genomic_DNA"/>
</dbReference>
<protein>
    <submittedName>
        <fullName evidence="1">Uncharacterized protein</fullName>
    </submittedName>
</protein>
<dbReference type="OrthoDB" id="5924698at2759"/>
<dbReference type="Proteomes" id="UP000054721">
    <property type="component" value="Unassembled WGS sequence"/>
</dbReference>
<organism evidence="1 2">
    <name type="scientific">Trichinella nativa</name>
    <dbReference type="NCBI Taxonomy" id="6335"/>
    <lineage>
        <taxon>Eukaryota</taxon>
        <taxon>Metazoa</taxon>
        <taxon>Ecdysozoa</taxon>
        <taxon>Nematoda</taxon>
        <taxon>Enoplea</taxon>
        <taxon>Dorylaimia</taxon>
        <taxon>Trichinellida</taxon>
        <taxon>Trichinellidae</taxon>
        <taxon>Trichinella</taxon>
    </lineage>
</organism>